<protein>
    <submittedName>
        <fullName evidence="3">Uncharacterized protein</fullName>
    </submittedName>
</protein>
<dbReference type="BioCyc" id="CSTA292563:G1353-2773-MONOMER"/>
<keyword evidence="1" id="KW-0175">Coiled coil</keyword>
<evidence type="ECO:0000313" key="3">
    <source>
        <dbReference type="EMBL" id="AFZ48710.1"/>
    </source>
</evidence>
<gene>
    <name evidence="3" type="ordered locus">Cyast_2768</name>
</gene>
<dbReference type="EMBL" id="CP003940">
    <property type="protein sequence ID" value="AFZ48710.1"/>
    <property type="molecule type" value="Genomic_DNA"/>
</dbReference>
<evidence type="ECO:0000256" key="1">
    <source>
        <dbReference type="SAM" id="Coils"/>
    </source>
</evidence>
<dbReference type="eggNOG" id="COG4238">
    <property type="taxonomic scope" value="Bacteria"/>
</dbReference>
<evidence type="ECO:0000313" key="4">
    <source>
        <dbReference type="Proteomes" id="UP000010483"/>
    </source>
</evidence>
<feature type="transmembrane region" description="Helical" evidence="2">
    <location>
        <begin position="71"/>
        <end position="93"/>
    </location>
</feature>
<feature type="coiled-coil region" evidence="1">
    <location>
        <begin position="24"/>
        <end position="58"/>
    </location>
</feature>
<reference evidence="4" key="1">
    <citation type="journal article" date="2013" name="Proc. Natl. Acad. Sci. U.S.A.">
        <title>Improving the coverage of the cyanobacterial phylum using diversity-driven genome sequencing.</title>
        <authorList>
            <person name="Shih P.M."/>
            <person name="Wu D."/>
            <person name="Latifi A."/>
            <person name="Axen S.D."/>
            <person name="Fewer D.P."/>
            <person name="Talla E."/>
            <person name="Calteau A."/>
            <person name="Cai F."/>
            <person name="Tandeau de Marsac N."/>
            <person name="Rippka R."/>
            <person name="Herdman M."/>
            <person name="Sivonen K."/>
            <person name="Coursin T."/>
            <person name="Laurent T."/>
            <person name="Goodwin L."/>
            <person name="Nolan M."/>
            <person name="Davenport K.W."/>
            <person name="Han C.S."/>
            <person name="Rubin E.M."/>
            <person name="Eisen J.A."/>
            <person name="Woyke T."/>
            <person name="Gugger M."/>
            <person name="Kerfeld C.A."/>
        </authorList>
    </citation>
    <scope>NUCLEOTIDE SEQUENCE [LARGE SCALE GENOMIC DNA]</scope>
    <source>
        <strain evidence="4">ATCC 29140 / PCC 7202</strain>
    </source>
</reference>
<organism evidence="3 4">
    <name type="scientific">Cyanobacterium stanieri (strain ATCC 29140 / PCC 7202)</name>
    <dbReference type="NCBI Taxonomy" id="292563"/>
    <lineage>
        <taxon>Bacteria</taxon>
        <taxon>Bacillati</taxon>
        <taxon>Cyanobacteriota</taxon>
        <taxon>Cyanophyceae</taxon>
        <taxon>Oscillatoriophycideae</taxon>
        <taxon>Chroococcales</taxon>
        <taxon>Geminocystaceae</taxon>
        <taxon>Cyanobacterium</taxon>
    </lineage>
</organism>
<name>K9YQR3_CYASC</name>
<keyword evidence="2" id="KW-1133">Transmembrane helix</keyword>
<dbReference type="HOGENOM" id="CLU_2329053_0_0_3"/>
<dbReference type="STRING" id="292563.Cyast_2768"/>
<dbReference type="Proteomes" id="UP000010483">
    <property type="component" value="Chromosome"/>
</dbReference>
<dbReference type="Gene3D" id="1.20.5.2280">
    <property type="match status" value="1"/>
</dbReference>
<keyword evidence="2" id="KW-0812">Transmembrane</keyword>
<dbReference type="KEGG" id="csn:Cyast_2768"/>
<sequence length="98" mass="10853">MLGENSPIFFTMNQNIEVSIADILARLESKMDKLDGKIDNLSNEFNQVKVDVAKVDEKITGIDKRLSNLEFIARTVGGGIIIALLLALTRFLFPSVTL</sequence>
<proteinExistence type="predicted"/>
<accession>K9YQR3</accession>
<evidence type="ECO:0000256" key="2">
    <source>
        <dbReference type="SAM" id="Phobius"/>
    </source>
</evidence>
<dbReference type="AlphaFoldDB" id="K9YQR3"/>
<dbReference type="SUPFAM" id="SSF58042">
    <property type="entry name" value="Outer membrane lipoprotein"/>
    <property type="match status" value="1"/>
</dbReference>
<keyword evidence="4" id="KW-1185">Reference proteome</keyword>
<keyword evidence="2" id="KW-0472">Membrane</keyword>